<dbReference type="EMBL" id="CACVAY010000140">
    <property type="protein sequence ID" value="CAA6827566.1"/>
    <property type="molecule type" value="Genomic_DNA"/>
</dbReference>
<dbReference type="SUPFAM" id="SSF103501">
    <property type="entry name" value="Respiratory nitrate reductase 1 gamma chain"/>
    <property type="match status" value="1"/>
</dbReference>
<dbReference type="AlphaFoldDB" id="A0A6S6U3Q5"/>
<dbReference type="Gene3D" id="1.20.950.20">
    <property type="entry name" value="Transmembrane di-heme cytochromes, Chain C"/>
    <property type="match status" value="1"/>
</dbReference>
<feature type="transmembrane region" description="Helical" evidence="1">
    <location>
        <begin position="186"/>
        <end position="208"/>
    </location>
</feature>
<organism evidence="2">
    <name type="scientific">uncultured Thiotrichaceae bacterium</name>
    <dbReference type="NCBI Taxonomy" id="298394"/>
    <lineage>
        <taxon>Bacteria</taxon>
        <taxon>Pseudomonadati</taxon>
        <taxon>Pseudomonadota</taxon>
        <taxon>Gammaproteobacteria</taxon>
        <taxon>Thiotrichales</taxon>
        <taxon>Thiotrichaceae</taxon>
        <taxon>environmental samples</taxon>
    </lineage>
</organism>
<keyword evidence="1" id="KW-1133">Transmembrane helix</keyword>
<accession>A0A6S6U3Q5</accession>
<gene>
    <name evidence="2" type="ORF">HELGO_WM8422</name>
</gene>
<proteinExistence type="predicted"/>
<feature type="transmembrane region" description="Helical" evidence="1">
    <location>
        <begin position="149"/>
        <end position="166"/>
    </location>
</feature>
<keyword evidence="1" id="KW-0472">Membrane</keyword>
<feature type="transmembrane region" description="Helical" evidence="1">
    <location>
        <begin position="73"/>
        <end position="94"/>
    </location>
</feature>
<dbReference type="InterPro" id="IPR036197">
    <property type="entry name" value="NarG-like_sf"/>
</dbReference>
<protein>
    <submittedName>
        <fullName evidence="2">Nitrate reductase gamma subunit</fullName>
    </submittedName>
</protein>
<feature type="transmembrane region" description="Helical" evidence="1">
    <location>
        <begin position="6"/>
        <end position="31"/>
    </location>
</feature>
<reference evidence="2" key="1">
    <citation type="submission" date="2020-01" db="EMBL/GenBank/DDBJ databases">
        <authorList>
            <person name="Meier V. D."/>
            <person name="Meier V D."/>
        </authorList>
    </citation>
    <scope>NUCLEOTIDE SEQUENCE</scope>
    <source>
        <strain evidence="2">HLG_WM_MAG_07</strain>
    </source>
</reference>
<evidence type="ECO:0000313" key="2">
    <source>
        <dbReference type="EMBL" id="CAA6827566.1"/>
    </source>
</evidence>
<evidence type="ECO:0000256" key="1">
    <source>
        <dbReference type="SAM" id="Phobius"/>
    </source>
</evidence>
<name>A0A6S6U3Q5_9GAMM</name>
<keyword evidence="1" id="KW-0812">Transmembrane</keyword>
<feature type="transmembrane region" description="Helical" evidence="1">
    <location>
        <begin position="106"/>
        <end position="128"/>
    </location>
</feature>
<sequence length="220" mass="25067">MNSADFLLWVRGTGLQIATVIFVFGVVLRLFEILTLGHKKNLAVTRGSGFKEGFRNILTRSLPRDKNTLRRSMFTIVTGYVLHIGLFVVIFLLAPHISLFEGIFGFGWPSISTPIVDLFAVLTMIALLAILYHRLTNPVLKFLSTKQDYFVWALTFVPLITGYLSYHHLFLNYNWMLGIHILSVELLMIFLPFTKLSHAFTLFIARWYSGSMMGEKGVKS</sequence>